<feature type="transmembrane region" description="Helical" evidence="1">
    <location>
        <begin position="6"/>
        <end position="25"/>
    </location>
</feature>
<dbReference type="GO" id="GO:0016020">
    <property type="term" value="C:membrane"/>
    <property type="evidence" value="ECO:0007669"/>
    <property type="project" value="InterPro"/>
</dbReference>
<dbReference type="InterPro" id="IPR003425">
    <property type="entry name" value="CCB3/YggT"/>
</dbReference>
<evidence type="ECO:0000313" key="2">
    <source>
        <dbReference type="EMBL" id="QNE89853.1"/>
    </source>
</evidence>
<dbReference type="RefSeq" id="WP_185176227.1">
    <property type="nucleotide sequence ID" value="NZ_CP059404.1"/>
</dbReference>
<reference evidence="2 3" key="1">
    <citation type="submission" date="2020-07" db="EMBL/GenBank/DDBJ databases">
        <title>Complete genome and description of Corynebacterium incognita strain Marseille-Q3630 sp. nov.</title>
        <authorList>
            <person name="Boxberger M."/>
        </authorList>
    </citation>
    <scope>NUCLEOTIDE SEQUENCE [LARGE SCALE GENOMIC DNA]</scope>
    <source>
        <strain evidence="2 3">Marseille-Q3630</strain>
    </source>
</reference>
<dbReference type="AlphaFoldDB" id="A0A7G7CQI7"/>
<keyword evidence="1" id="KW-1133">Transmembrane helix</keyword>
<keyword evidence="1" id="KW-0472">Membrane</keyword>
<name>A0A7G7CQI7_9CORY</name>
<gene>
    <name evidence="2" type="ORF">H0194_02055</name>
</gene>
<proteinExistence type="predicted"/>
<sequence length="96" mass="11111">MIQVGIILSVLLRLFSLALIIRIVVEMIESFSRRFTPPRWFIMLVEPIMALTDPPVKALRRLIPPLRLGNIGLDVSVIVLFLIIWVLQIIVRMVFF</sequence>
<feature type="transmembrane region" description="Helical" evidence="1">
    <location>
        <begin position="71"/>
        <end position="95"/>
    </location>
</feature>
<dbReference type="Proteomes" id="UP000515743">
    <property type="component" value="Chromosome"/>
</dbReference>
<keyword evidence="1" id="KW-0812">Transmembrane</keyword>
<dbReference type="Pfam" id="PF02325">
    <property type="entry name" value="CCB3_YggT"/>
    <property type="match status" value="1"/>
</dbReference>
<dbReference type="KEGG" id="cik:H0194_02055"/>
<dbReference type="EMBL" id="CP059404">
    <property type="protein sequence ID" value="QNE89853.1"/>
    <property type="molecule type" value="Genomic_DNA"/>
</dbReference>
<accession>A0A7G7CQI7</accession>
<evidence type="ECO:0000313" key="3">
    <source>
        <dbReference type="Proteomes" id="UP000515743"/>
    </source>
</evidence>
<organism evidence="2 3">
    <name type="scientific">Corynebacterium incognita</name>
    <dbReference type="NCBI Taxonomy" id="2754725"/>
    <lineage>
        <taxon>Bacteria</taxon>
        <taxon>Bacillati</taxon>
        <taxon>Actinomycetota</taxon>
        <taxon>Actinomycetes</taxon>
        <taxon>Mycobacteriales</taxon>
        <taxon>Corynebacteriaceae</taxon>
        <taxon>Corynebacterium</taxon>
    </lineage>
</organism>
<protein>
    <submittedName>
        <fullName evidence="2">YggT family protein</fullName>
    </submittedName>
</protein>
<keyword evidence="3" id="KW-1185">Reference proteome</keyword>
<evidence type="ECO:0000256" key="1">
    <source>
        <dbReference type="SAM" id="Phobius"/>
    </source>
</evidence>